<dbReference type="EMBL" id="CM042018">
    <property type="protein sequence ID" value="KAI3827688.1"/>
    <property type="molecule type" value="Genomic_DNA"/>
</dbReference>
<organism evidence="1 2">
    <name type="scientific">Smallanthus sonchifolius</name>
    <dbReference type="NCBI Taxonomy" id="185202"/>
    <lineage>
        <taxon>Eukaryota</taxon>
        <taxon>Viridiplantae</taxon>
        <taxon>Streptophyta</taxon>
        <taxon>Embryophyta</taxon>
        <taxon>Tracheophyta</taxon>
        <taxon>Spermatophyta</taxon>
        <taxon>Magnoliopsida</taxon>
        <taxon>eudicotyledons</taxon>
        <taxon>Gunneridae</taxon>
        <taxon>Pentapetalae</taxon>
        <taxon>asterids</taxon>
        <taxon>campanulids</taxon>
        <taxon>Asterales</taxon>
        <taxon>Asteraceae</taxon>
        <taxon>Asteroideae</taxon>
        <taxon>Heliantheae alliance</taxon>
        <taxon>Millerieae</taxon>
        <taxon>Smallanthus</taxon>
    </lineage>
</organism>
<proteinExistence type="predicted"/>
<evidence type="ECO:0000313" key="2">
    <source>
        <dbReference type="Proteomes" id="UP001056120"/>
    </source>
</evidence>
<evidence type="ECO:0000313" key="1">
    <source>
        <dbReference type="EMBL" id="KAI3827688.1"/>
    </source>
</evidence>
<accession>A0ACB9K5Z4</accession>
<gene>
    <name evidence="1" type="ORF">L1987_01771</name>
</gene>
<comment type="caution">
    <text evidence="1">The sequence shown here is derived from an EMBL/GenBank/DDBJ whole genome shotgun (WGS) entry which is preliminary data.</text>
</comment>
<keyword evidence="2" id="KW-1185">Reference proteome</keyword>
<protein>
    <submittedName>
        <fullName evidence="1">Uncharacterized protein</fullName>
    </submittedName>
</protein>
<dbReference type="Proteomes" id="UP001056120">
    <property type="component" value="Linkage Group LG01"/>
</dbReference>
<reference evidence="2" key="1">
    <citation type="journal article" date="2022" name="Mol. Ecol. Resour.">
        <title>The genomes of chicory, endive, great burdock and yacon provide insights into Asteraceae palaeo-polyploidization history and plant inulin production.</title>
        <authorList>
            <person name="Fan W."/>
            <person name="Wang S."/>
            <person name="Wang H."/>
            <person name="Wang A."/>
            <person name="Jiang F."/>
            <person name="Liu H."/>
            <person name="Zhao H."/>
            <person name="Xu D."/>
            <person name="Zhang Y."/>
        </authorList>
    </citation>
    <scope>NUCLEOTIDE SEQUENCE [LARGE SCALE GENOMIC DNA]</scope>
    <source>
        <strain evidence="2">cv. Yunnan</strain>
    </source>
</reference>
<sequence>MTSQISNWCGHTPTLLEARYTIEIADGQIIEATHIIKGCKLEMVGHKHDIDLMPVTLGSFDVIVIMDWSYKNQTEVICCEKIVGLPLPNRETLSVQGEKSDAVVGIISFIKAEKCLRKGYTAILDLVAEQPSEEKKIDHIRIIRDYPKIFPEDLPSTSSS</sequence>
<name>A0ACB9K5Z4_9ASTR</name>
<reference evidence="1 2" key="2">
    <citation type="journal article" date="2022" name="Mol. Ecol. Resour.">
        <title>The genomes of chicory, endive, great burdock and yacon provide insights into Asteraceae paleo-polyploidization history and plant inulin production.</title>
        <authorList>
            <person name="Fan W."/>
            <person name="Wang S."/>
            <person name="Wang H."/>
            <person name="Wang A."/>
            <person name="Jiang F."/>
            <person name="Liu H."/>
            <person name="Zhao H."/>
            <person name="Xu D."/>
            <person name="Zhang Y."/>
        </authorList>
    </citation>
    <scope>NUCLEOTIDE SEQUENCE [LARGE SCALE GENOMIC DNA]</scope>
    <source>
        <strain evidence="2">cv. Yunnan</strain>
        <tissue evidence="1">Leaves</tissue>
    </source>
</reference>